<feature type="domain" description="Glycosyltransferase subfamily 4-like N-terminal" evidence="2">
    <location>
        <begin position="15"/>
        <end position="167"/>
    </location>
</feature>
<dbReference type="Pfam" id="PF13439">
    <property type="entry name" value="Glyco_transf_4"/>
    <property type="match status" value="1"/>
</dbReference>
<accession>A0A2V4WY09</accession>
<dbReference type="RefSeq" id="WP_158524993.1">
    <property type="nucleotide sequence ID" value="NZ_BMWQ01000002.1"/>
</dbReference>
<keyword evidence="4" id="KW-1185">Reference proteome</keyword>
<dbReference type="EMBL" id="QJTD01000002">
    <property type="protein sequence ID" value="PYE82136.1"/>
    <property type="molecule type" value="Genomic_DNA"/>
</dbReference>
<dbReference type="AlphaFoldDB" id="A0A2V4WY09"/>
<dbReference type="PANTHER" id="PTHR12526">
    <property type="entry name" value="GLYCOSYLTRANSFERASE"/>
    <property type="match status" value="1"/>
</dbReference>
<evidence type="ECO:0000313" key="3">
    <source>
        <dbReference type="EMBL" id="PYE82136.1"/>
    </source>
</evidence>
<keyword evidence="3" id="KW-0808">Transferase</keyword>
<organism evidence="3 4">
    <name type="scientific">Winogradskyella epiphytica</name>
    <dbReference type="NCBI Taxonomy" id="262005"/>
    <lineage>
        <taxon>Bacteria</taxon>
        <taxon>Pseudomonadati</taxon>
        <taxon>Bacteroidota</taxon>
        <taxon>Flavobacteriia</taxon>
        <taxon>Flavobacteriales</taxon>
        <taxon>Flavobacteriaceae</taxon>
        <taxon>Winogradskyella</taxon>
    </lineage>
</organism>
<dbReference type="Pfam" id="PF00534">
    <property type="entry name" value="Glycos_transf_1"/>
    <property type="match status" value="1"/>
</dbReference>
<gene>
    <name evidence="3" type="ORF">DFQ11_102717</name>
</gene>
<protein>
    <submittedName>
        <fullName evidence="3">Glycosyltransferase involved in cell wall biosynthesis</fullName>
    </submittedName>
</protein>
<reference evidence="3 4" key="1">
    <citation type="submission" date="2018-06" db="EMBL/GenBank/DDBJ databases">
        <title>Genomic Encyclopedia of Type Strains, Phase III (KMG-III): the genomes of soil and plant-associated and newly described type strains.</title>
        <authorList>
            <person name="Whitman W."/>
        </authorList>
    </citation>
    <scope>NUCLEOTIDE SEQUENCE [LARGE SCALE GENOMIC DNA]</scope>
    <source>
        <strain evidence="3 4">CECT 7945</strain>
    </source>
</reference>
<proteinExistence type="predicted"/>
<dbReference type="InterPro" id="IPR028098">
    <property type="entry name" value="Glyco_trans_4-like_N"/>
</dbReference>
<name>A0A2V4WY09_9FLAO</name>
<dbReference type="SUPFAM" id="SSF53756">
    <property type="entry name" value="UDP-Glycosyltransferase/glycogen phosphorylase"/>
    <property type="match status" value="1"/>
</dbReference>
<evidence type="ECO:0000259" key="2">
    <source>
        <dbReference type="Pfam" id="PF13439"/>
    </source>
</evidence>
<evidence type="ECO:0000313" key="4">
    <source>
        <dbReference type="Proteomes" id="UP000248054"/>
    </source>
</evidence>
<comment type="caution">
    <text evidence="3">The sequence shown here is derived from an EMBL/GenBank/DDBJ whole genome shotgun (WGS) entry which is preliminary data.</text>
</comment>
<evidence type="ECO:0000259" key="1">
    <source>
        <dbReference type="Pfam" id="PF00534"/>
    </source>
</evidence>
<dbReference type="InterPro" id="IPR001296">
    <property type="entry name" value="Glyco_trans_1"/>
</dbReference>
<feature type="domain" description="Glycosyl transferase family 1" evidence="1">
    <location>
        <begin position="178"/>
        <end position="319"/>
    </location>
</feature>
<dbReference type="GO" id="GO:0016757">
    <property type="term" value="F:glycosyltransferase activity"/>
    <property type="evidence" value="ECO:0007669"/>
    <property type="project" value="InterPro"/>
</dbReference>
<dbReference type="OrthoDB" id="7560678at2"/>
<sequence length="369" mass="41105">MIKILFTIPNFDTAGSGRALLQVAKRLDPKRFEVHIACMHNRGTFFKTVEESGIPIHIIQYTTPMKPYLKGIKACYDISRKLKAIAPDIIHSMHYAADYSEPLAAKMAGITWVYTKKNMNWGGASKNAWLVRTFLASAIAVQNTDMLQEFFKNSKKTTLIPRGVDVAVFKPVIRNEDLVKHWQLDSKQRIVMCVANLVPVKGIEVLLQAFQLVCEQLDDWILMLVGDATSDYGLEMIKLTQTLGLKNRVLFCGKQGRIQDYLSLAELFVLPTLGSGEGSPVSLLEAMAAGKNVLGAAVSGIKDQLQPFPEHLVVAGNVASWGKALLACCSKTRAENIQIGNRFRDYVVQNYHIDKEVATCQELYLKLTN</sequence>
<dbReference type="Proteomes" id="UP000248054">
    <property type="component" value="Unassembled WGS sequence"/>
</dbReference>
<dbReference type="Gene3D" id="3.40.50.2000">
    <property type="entry name" value="Glycogen Phosphorylase B"/>
    <property type="match status" value="2"/>
</dbReference>